<evidence type="ECO:0000256" key="1">
    <source>
        <dbReference type="SAM" id="MobiDB-lite"/>
    </source>
</evidence>
<sequence length="274" mass="27912">MAIEVLARALSGNSGASRVVTSHLTLRESMEISLTEESGGISRYLKSGSDLEIYFQDGRALNIENFFVSGPDGEFSSLVGDEGTTLVSGLLVPEPDAESLGLGDAEADIPDATTADSTAIADLDLESGSALSFAESMAGESEIDPGPPWPLGLGIASGLGGLSLLSDAPGSDTGSASDQPAETPNAAVASSMIDDEEIANLLGPNPTYAALDDELAELLQPAATSSEGAPDTALPDATEGLIPVDDIHLDTEADLTAVASVPELLQNDPIESEL</sequence>
<comment type="caution">
    <text evidence="2">The sequence shown here is derived from an EMBL/GenBank/DDBJ whole genome shotgun (WGS) entry which is preliminary data.</text>
</comment>
<accession>A0A2A3JPS7</accession>
<gene>
    <name evidence="2" type="ORF">CLG85_21695</name>
</gene>
<feature type="region of interest" description="Disordered" evidence="1">
    <location>
        <begin position="166"/>
        <end position="187"/>
    </location>
</feature>
<evidence type="ECO:0008006" key="3">
    <source>
        <dbReference type="Google" id="ProtNLM"/>
    </source>
</evidence>
<dbReference type="AlphaFoldDB" id="A0A2A3JPS7"/>
<dbReference type="EMBL" id="NTHN01000438">
    <property type="protein sequence ID" value="PBD17148.1"/>
    <property type="molecule type" value="Genomic_DNA"/>
</dbReference>
<proteinExistence type="predicted"/>
<reference evidence="2" key="1">
    <citation type="submission" date="2017-09" db="EMBL/GenBank/DDBJ databases">
        <title>Yangia sp. SAOS 153D whole genome sequencing.</title>
        <authorList>
            <person name="Verma A."/>
            <person name="Krishnamurthi S."/>
        </authorList>
    </citation>
    <scope>NUCLEOTIDE SEQUENCE [LARGE SCALE GENOMIC DNA]</scope>
    <source>
        <strain evidence="2">SAOS 153D</strain>
    </source>
</reference>
<evidence type="ECO:0000313" key="2">
    <source>
        <dbReference type="EMBL" id="PBD17148.1"/>
    </source>
</evidence>
<organism evidence="2">
    <name type="scientific">Alloyangia mangrovi</name>
    <dbReference type="NCBI Taxonomy" id="1779329"/>
    <lineage>
        <taxon>Bacteria</taxon>
        <taxon>Pseudomonadati</taxon>
        <taxon>Pseudomonadota</taxon>
        <taxon>Alphaproteobacteria</taxon>
        <taxon>Rhodobacterales</taxon>
        <taxon>Roseobacteraceae</taxon>
        <taxon>Alloyangia</taxon>
    </lineage>
</organism>
<name>A0A2A3JPS7_9RHOB</name>
<feature type="compositionally biased region" description="Polar residues" evidence="1">
    <location>
        <begin position="173"/>
        <end position="182"/>
    </location>
</feature>
<protein>
    <recommendedName>
        <fullName evidence="3">BapA prefix-like domain-containing protein</fullName>
    </recommendedName>
</protein>